<name>A0A653EY53_9MYCO</name>
<evidence type="ECO:0000256" key="3">
    <source>
        <dbReference type="ARBA" id="ARBA00022630"/>
    </source>
</evidence>
<evidence type="ECO:0000259" key="6">
    <source>
        <dbReference type="Pfam" id="PF00881"/>
    </source>
</evidence>
<proteinExistence type="inferred from homology"/>
<feature type="domain" description="Nitroreductase" evidence="6">
    <location>
        <begin position="8"/>
        <end position="190"/>
    </location>
</feature>
<dbReference type="PANTHER" id="PTHR43673">
    <property type="entry name" value="NAD(P)H NITROREDUCTASE YDGI-RELATED"/>
    <property type="match status" value="1"/>
</dbReference>
<evidence type="ECO:0000256" key="1">
    <source>
        <dbReference type="ARBA" id="ARBA00001917"/>
    </source>
</evidence>
<keyword evidence="7" id="KW-0436">Ligase</keyword>
<sequence>MYDLDATIRLRCSTRMFLPDPVPQHLVEESLELAVRAPSNSNAQPWHLVLTSGAARERLVAAMLEKARSEPPNVPELPAAFAHLRRELGAQVYGSMGIARDDAEARRIAVLRNWEFFRAPVGAVVSMHRDFGLVDSMGVGMFLQTLLLALTARGLGTCVQVSIAGYPDIVGKQLGIAADMTILCGLAIGYPDPDFPANSLRVGRDSMDKHVVFLDE</sequence>
<comment type="cofactor">
    <cofactor evidence="1">
        <name>FMN</name>
        <dbReference type="ChEBI" id="CHEBI:58210"/>
    </cofactor>
</comment>
<dbReference type="InterPro" id="IPR029479">
    <property type="entry name" value="Nitroreductase"/>
</dbReference>
<keyword evidence="3" id="KW-0285">Flavoprotein</keyword>
<accession>A0A653EY53</accession>
<dbReference type="SUPFAM" id="SSF55469">
    <property type="entry name" value="FMN-dependent nitroreductase-like"/>
    <property type="match status" value="1"/>
</dbReference>
<evidence type="ECO:0000256" key="2">
    <source>
        <dbReference type="ARBA" id="ARBA00007118"/>
    </source>
</evidence>
<dbReference type="GO" id="GO:0016874">
    <property type="term" value="F:ligase activity"/>
    <property type="evidence" value="ECO:0007669"/>
    <property type="project" value="UniProtKB-KW"/>
</dbReference>
<dbReference type="CDD" id="cd02136">
    <property type="entry name" value="PnbA_NfnB-like"/>
    <property type="match status" value="1"/>
</dbReference>
<evidence type="ECO:0000256" key="5">
    <source>
        <dbReference type="ARBA" id="ARBA00023002"/>
    </source>
</evidence>
<dbReference type="Pfam" id="PF00881">
    <property type="entry name" value="Nitroreductase"/>
    <property type="match status" value="1"/>
</dbReference>
<comment type="similarity">
    <text evidence="2">Belongs to the nitroreductase family.</text>
</comment>
<dbReference type="AlphaFoldDB" id="A0A653EY53"/>
<organism evidence="7">
    <name type="scientific">Mycobacterium riyadhense</name>
    <dbReference type="NCBI Taxonomy" id="486698"/>
    <lineage>
        <taxon>Bacteria</taxon>
        <taxon>Bacillati</taxon>
        <taxon>Actinomycetota</taxon>
        <taxon>Actinomycetes</taxon>
        <taxon>Mycobacteriales</taxon>
        <taxon>Mycobacteriaceae</taxon>
        <taxon>Mycobacterium</taxon>
    </lineage>
</organism>
<evidence type="ECO:0000256" key="4">
    <source>
        <dbReference type="ARBA" id="ARBA00022643"/>
    </source>
</evidence>
<reference evidence="7" key="1">
    <citation type="submission" date="2019-05" db="EMBL/GenBank/DDBJ databases">
        <authorList>
            <person name="Naeem R."/>
            <person name="Antony C."/>
            <person name="Guan Q."/>
        </authorList>
    </citation>
    <scope>NUCLEOTIDE SEQUENCE</scope>
    <source>
        <strain evidence="7">2</strain>
    </source>
</reference>
<keyword evidence="4" id="KW-0288">FMN</keyword>
<dbReference type="InterPro" id="IPR000415">
    <property type="entry name" value="Nitroreductase-like"/>
</dbReference>
<evidence type="ECO:0000313" key="7">
    <source>
        <dbReference type="EMBL" id="VTP02454.1"/>
    </source>
</evidence>
<dbReference type="GO" id="GO:0016491">
    <property type="term" value="F:oxidoreductase activity"/>
    <property type="evidence" value="ECO:0007669"/>
    <property type="project" value="UniProtKB-KW"/>
</dbReference>
<dbReference type="PANTHER" id="PTHR43673:SF2">
    <property type="entry name" value="NITROREDUCTASE"/>
    <property type="match status" value="1"/>
</dbReference>
<gene>
    <name evidence="7" type="primary">fbiB_4</name>
    <name evidence="7" type="ORF">BIN_B_04513</name>
</gene>
<dbReference type="RefSeq" id="WP_204803683.1">
    <property type="nucleotide sequence ID" value="NZ_CAJMWM010000001.1"/>
</dbReference>
<protein>
    <submittedName>
        <fullName evidence="7">Coenzyme F420:L-glutamate ligase</fullName>
    </submittedName>
</protein>
<dbReference type="EMBL" id="LR589133">
    <property type="protein sequence ID" value="VTP02454.1"/>
    <property type="molecule type" value="Genomic_DNA"/>
</dbReference>
<keyword evidence="5" id="KW-0560">Oxidoreductase</keyword>
<dbReference type="Gene3D" id="3.40.109.10">
    <property type="entry name" value="NADH Oxidase"/>
    <property type="match status" value="1"/>
</dbReference>